<proteinExistence type="inferred from homology"/>
<evidence type="ECO:0000256" key="3">
    <source>
        <dbReference type="SAM" id="MobiDB-lite"/>
    </source>
</evidence>
<dbReference type="Proteomes" id="UP000001307">
    <property type="component" value="Unassembled WGS sequence"/>
</dbReference>
<dbReference type="AlphaFoldDB" id="E4WQ97"/>
<dbReference type="SUPFAM" id="SSF50353">
    <property type="entry name" value="Cytokine"/>
    <property type="match status" value="1"/>
</dbReference>
<dbReference type="Gene3D" id="2.80.10.50">
    <property type="match status" value="1"/>
</dbReference>
<evidence type="ECO:0000256" key="1">
    <source>
        <dbReference type="ARBA" id="ARBA00007936"/>
    </source>
</evidence>
<dbReference type="GO" id="GO:0008083">
    <property type="term" value="F:growth factor activity"/>
    <property type="evidence" value="ECO:0007669"/>
    <property type="project" value="InterPro"/>
</dbReference>
<dbReference type="PANTHER" id="PTHR11486">
    <property type="entry name" value="FIBROBLAST GROWTH FACTOR"/>
    <property type="match status" value="1"/>
</dbReference>
<comment type="similarity">
    <text evidence="1 2">Belongs to the heparin-binding growth factors family.</text>
</comment>
<dbReference type="FunCoup" id="E4WQ97">
    <property type="interactions" value="5"/>
</dbReference>
<evidence type="ECO:0000313" key="5">
    <source>
        <dbReference type="Proteomes" id="UP000001307"/>
    </source>
</evidence>
<accession>E4WQ97</accession>
<dbReference type="OrthoDB" id="6158176at2759"/>
<dbReference type="InterPro" id="IPR008996">
    <property type="entry name" value="IL1/FGF"/>
</dbReference>
<dbReference type="InterPro" id="IPR002209">
    <property type="entry name" value="Fibroblast_GF_fam"/>
</dbReference>
<feature type="compositionally biased region" description="Polar residues" evidence="3">
    <location>
        <begin position="178"/>
        <end position="198"/>
    </location>
</feature>
<keyword evidence="5" id="KW-1185">Reference proteome</keyword>
<dbReference type="EMBL" id="FN653015">
    <property type="protein sequence ID" value="CBY20081.1"/>
    <property type="molecule type" value="Genomic_DNA"/>
</dbReference>
<protein>
    <recommendedName>
        <fullName evidence="2">Fibroblast growth factor</fullName>
        <shortName evidence="2">FGF</shortName>
    </recommendedName>
</protein>
<dbReference type="PRINTS" id="PR00262">
    <property type="entry name" value="IL1HBGF"/>
</dbReference>
<reference evidence="4" key="1">
    <citation type="journal article" date="2010" name="Science">
        <title>Plasticity of animal genome architecture unmasked by rapid evolution of a pelagic tunicate.</title>
        <authorList>
            <person name="Denoeud F."/>
            <person name="Henriet S."/>
            <person name="Mungpakdee S."/>
            <person name="Aury J.M."/>
            <person name="Da Silva C."/>
            <person name="Brinkmann H."/>
            <person name="Mikhaleva J."/>
            <person name="Olsen L.C."/>
            <person name="Jubin C."/>
            <person name="Canestro C."/>
            <person name="Bouquet J.M."/>
            <person name="Danks G."/>
            <person name="Poulain J."/>
            <person name="Campsteijn C."/>
            <person name="Adamski M."/>
            <person name="Cross I."/>
            <person name="Yadetie F."/>
            <person name="Muffato M."/>
            <person name="Louis A."/>
            <person name="Butcher S."/>
            <person name="Tsagkogeorga G."/>
            <person name="Konrad A."/>
            <person name="Singh S."/>
            <person name="Jensen M.F."/>
            <person name="Cong E.H."/>
            <person name="Eikeseth-Otteraa H."/>
            <person name="Noel B."/>
            <person name="Anthouard V."/>
            <person name="Porcel B.M."/>
            <person name="Kachouri-Lafond R."/>
            <person name="Nishino A."/>
            <person name="Ugolini M."/>
            <person name="Chourrout P."/>
            <person name="Nishida H."/>
            <person name="Aasland R."/>
            <person name="Huzurbazar S."/>
            <person name="Westhof E."/>
            <person name="Delsuc F."/>
            <person name="Lehrach H."/>
            <person name="Reinhardt R."/>
            <person name="Weissenbach J."/>
            <person name="Roy S.W."/>
            <person name="Artiguenave F."/>
            <person name="Postlethwait J.H."/>
            <person name="Manak J.R."/>
            <person name="Thompson E.M."/>
            <person name="Jaillon O."/>
            <person name="Du Pasquier L."/>
            <person name="Boudinot P."/>
            <person name="Liberles D.A."/>
            <person name="Volff J.N."/>
            <person name="Philippe H."/>
            <person name="Lenhard B."/>
            <person name="Roest Crollius H."/>
            <person name="Wincker P."/>
            <person name="Chourrout D."/>
        </authorList>
    </citation>
    <scope>NUCLEOTIDE SEQUENCE [LARGE SCALE GENOMIC DNA]</scope>
</reference>
<dbReference type="InParanoid" id="E4WQ97"/>
<organism evidence="4">
    <name type="scientific">Oikopleura dioica</name>
    <name type="common">Tunicate</name>
    <dbReference type="NCBI Taxonomy" id="34765"/>
    <lineage>
        <taxon>Eukaryota</taxon>
        <taxon>Metazoa</taxon>
        <taxon>Chordata</taxon>
        <taxon>Tunicata</taxon>
        <taxon>Appendicularia</taxon>
        <taxon>Copelata</taxon>
        <taxon>Oikopleuridae</taxon>
        <taxon>Oikopleura</taxon>
    </lineage>
</organism>
<dbReference type="PRINTS" id="PR00263">
    <property type="entry name" value="HBGFFGF"/>
</dbReference>
<dbReference type="SMART" id="SM00442">
    <property type="entry name" value="FGF"/>
    <property type="match status" value="1"/>
</dbReference>
<sequence>MSKRRKSFALQRKASIYNKTEEPQLKAVKTRLESRCGLFLSMRHSNDDSRTIIVCGNNDSKDPSTLFYLIPVGLRVVSIQHSETGHFIAMNSNGKIYASEIFGLECKFKENVFENYWCIYSSLQYKHPETQRPWHLGLNENGKCIRGSRAKKDRNVSHFLPRPLEVMMMREPSHQEIIGQSRSSQASATNEVTGEQAV</sequence>
<evidence type="ECO:0000313" key="4">
    <source>
        <dbReference type="EMBL" id="CBY20081.1"/>
    </source>
</evidence>
<feature type="region of interest" description="Disordered" evidence="3">
    <location>
        <begin position="176"/>
        <end position="198"/>
    </location>
</feature>
<evidence type="ECO:0000256" key="2">
    <source>
        <dbReference type="RuleBase" id="RU049442"/>
    </source>
</evidence>
<name>E4WQ97_OIKDI</name>
<gene>
    <name evidence="4" type="ORF">GSOID_T00000064001</name>
</gene>
<dbReference type="Pfam" id="PF00167">
    <property type="entry name" value="FGF"/>
    <property type="match status" value="1"/>
</dbReference>